<dbReference type="EMBL" id="GBRH01181953">
    <property type="protein sequence ID" value="JAE15943.1"/>
    <property type="molecule type" value="Transcribed_RNA"/>
</dbReference>
<evidence type="ECO:0000256" key="1">
    <source>
        <dbReference type="SAM" id="Phobius"/>
    </source>
</evidence>
<proteinExistence type="predicted"/>
<feature type="transmembrane region" description="Helical" evidence="1">
    <location>
        <begin position="20"/>
        <end position="40"/>
    </location>
</feature>
<protein>
    <submittedName>
        <fullName evidence="2">Uncharacterized protein</fullName>
    </submittedName>
</protein>
<sequence length="44" mass="5349">MLPYNNDYPNVLRHIKCELSSLELFPFSSWLLFSLLWFNIGHRH</sequence>
<dbReference type="AlphaFoldDB" id="A0A0A9G5K9"/>
<reference evidence="2" key="2">
    <citation type="journal article" date="2015" name="Data Brief">
        <title>Shoot transcriptome of the giant reed, Arundo donax.</title>
        <authorList>
            <person name="Barrero R.A."/>
            <person name="Guerrero F.D."/>
            <person name="Moolhuijzen P."/>
            <person name="Goolsby J.A."/>
            <person name="Tidwell J."/>
            <person name="Bellgard S.E."/>
            <person name="Bellgard M.I."/>
        </authorList>
    </citation>
    <scope>NUCLEOTIDE SEQUENCE</scope>
    <source>
        <tissue evidence="2">Shoot tissue taken approximately 20 cm above the soil surface</tissue>
    </source>
</reference>
<organism evidence="2">
    <name type="scientific">Arundo donax</name>
    <name type="common">Giant reed</name>
    <name type="synonym">Donax arundinaceus</name>
    <dbReference type="NCBI Taxonomy" id="35708"/>
    <lineage>
        <taxon>Eukaryota</taxon>
        <taxon>Viridiplantae</taxon>
        <taxon>Streptophyta</taxon>
        <taxon>Embryophyta</taxon>
        <taxon>Tracheophyta</taxon>
        <taxon>Spermatophyta</taxon>
        <taxon>Magnoliopsida</taxon>
        <taxon>Liliopsida</taxon>
        <taxon>Poales</taxon>
        <taxon>Poaceae</taxon>
        <taxon>PACMAD clade</taxon>
        <taxon>Arundinoideae</taxon>
        <taxon>Arundineae</taxon>
        <taxon>Arundo</taxon>
    </lineage>
</organism>
<keyword evidence="1" id="KW-0812">Transmembrane</keyword>
<accession>A0A0A9G5K9</accession>
<reference evidence="2" key="1">
    <citation type="submission" date="2014-09" db="EMBL/GenBank/DDBJ databases">
        <authorList>
            <person name="Magalhaes I.L.F."/>
            <person name="Oliveira U."/>
            <person name="Santos F.R."/>
            <person name="Vidigal T.H.D.A."/>
            <person name="Brescovit A.D."/>
            <person name="Santos A.J."/>
        </authorList>
    </citation>
    <scope>NUCLEOTIDE SEQUENCE</scope>
    <source>
        <tissue evidence="2">Shoot tissue taken approximately 20 cm above the soil surface</tissue>
    </source>
</reference>
<keyword evidence="1" id="KW-1133">Transmembrane helix</keyword>
<name>A0A0A9G5K9_ARUDO</name>
<evidence type="ECO:0000313" key="2">
    <source>
        <dbReference type="EMBL" id="JAE15943.1"/>
    </source>
</evidence>
<keyword evidence="1" id="KW-0472">Membrane</keyword>